<dbReference type="EMBL" id="JANBQF010000206">
    <property type="protein sequence ID" value="KAJ2003645.1"/>
    <property type="molecule type" value="Genomic_DNA"/>
</dbReference>
<feature type="compositionally biased region" description="Gly residues" evidence="1">
    <location>
        <begin position="149"/>
        <end position="165"/>
    </location>
</feature>
<protein>
    <submittedName>
        <fullName evidence="2">Uncharacterized protein</fullName>
    </submittedName>
</protein>
<dbReference type="OrthoDB" id="2142040at2759"/>
<feature type="region of interest" description="Disordered" evidence="1">
    <location>
        <begin position="1"/>
        <end position="76"/>
    </location>
</feature>
<accession>A0A9W8BK03</accession>
<dbReference type="AlphaFoldDB" id="A0A9W8BK03"/>
<organism evidence="2 3">
    <name type="scientific">Coemansia thaxteri</name>
    <dbReference type="NCBI Taxonomy" id="2663907"/>
    <lineage>
        <taxon>Eukaryota</taxon>
        <taxon>Fungi</taxon>
        <taxon>Fungi incertae sedis</taxon>
        <taxon>Zoopagomycota</taxon>
        <taxon>Kickxellomycotina</taxon>
        <taxon>Kickxellomycetes</taxon>
        <taxon>Kickxellales</taxon>
        <taxon>Kickxellaceae</taxon>
        <taxon>Coemansia</taxon>
    </lineage>
</organism>
<gene>
    <name evidence="2" type="ORF">H4R26_002956</name>
</gene>
<dbReference type="PANTHER" id="PTHR31649">
    <property type="entry name" value="AGAP009604-PA"/>
    <property type="match status" value="1"/>
</dbReference>
<proteinExistence type="predicted"/>
<dbReference type="InterPro" id="IPR006616">
    <property type="entry name" value="DM9_repeat"/>
</dbReference>
<evidence type="ECO:0000256" key="1">
    <source>
        <dbReference type="SAM" id="MobiDB-lite"/>
    </source>
</evidence>
<sequence length="428" mass="44194">MYPPGDNSGYYPNYPPSDPYGGYPPAEEDGYRSMGGGGRPPAGGNMWSNNSAVGEGPQRFSMPDGGPGGLGGGPGGLGGGPIGFAVPGGLGAPSFPPNSYNSVGSTYPPPSDCRDGGYTPQPGCGGSVYPPQQGYGGGNVGCPPQSGYSGNGGGYRPQQGFGGDSGSYPPQQGFGGDSGSYPPQPGSGSSYPLQNNMRPPPPQQGYMGPPPGGNPRPQPVNSARPPPPRDSMRPPPGNTNTVRPPPQQPSQTATGPRPSMYNPKQNDGPKWSAEGNKGGRVPSNAIRAGAYKGENFYIGRHKHKDSTQVGMVCESKGGLVVAYDGKAVLFRDGYEVLCGSQALLKWIPAHDKLEPAKLAEKGYQPLACGSEKRGDTLYAATTTLNGRDYAGKVSAKSKCMLFVQDGGERKAKEYFVLCEIKAGAAAPQ</sequence>
<dbReference type="PANTHER" id="PTHR31649:SF1">
    <property type="entry name" value="FARNESOIC ACID O-METHYL TRANSFERASE DOMAIN-CONTAINING PROTEIN"/>
    <property type="match status" value="1"/>
</dbReference>
<feature type="compositionally biased region" description="Gly residues" evidence="1">
    <location>
        <begin position="65"/>
        <end position="76"/>
    </location>
</feature>
<feature type="region of interest" description="Disordered" evidence="1">
    <location>
        <begin position="124"/>
        <end position="285"/>
    </location>
</feature>
<dbReference type="SMART" id="SM00696">
    <property type="entry name" value="DM9"/>
    <property type="match status" value="1"/>
</dbReference>
<dbReference type="Pfam" id="PF11901">
    <property type="entry name" value="DM9"/>
    <property type="match status" value="1"/>
</dbReference>
<keyword evidence="3" id="KW-1185">Reference proteome</keyword>
<evidence type="ECO:0000313" key="3">
    <source>
        <dbReference type="Proteomes" id="UP001150907"/>
    </source>
</evidence>
<evidence type="ECO:0000313" key="2">
    <source>
        <dbReference type="EMBL" id="KAJ2003645.1"/>
    </source>
</evidence>
<comment type="caution">
    <text evidence="2">The sequence shown here is derived from an EMBL/GenBank/DDBJ whole genome shotgun (WGS) entry which is preliminary data.</text>
</comment>
<reference evidence="2" key="1">
    <citation type="submission" date="2022-07" db="EMBL/GenBank/DDBJ databases">
        <title>Phylogenomic reconstructions and comparative analyses of Kickxellomycotina fungi.</title>
        <authorList>
            <person name="Reynolds N.K."/>
            <person name="Stajich J.E."/>
            <person name="Barry K."/>
            <person name="Grigoriev I.V."/>
            <person name="Crous P."/>
            <person name="Smith M.E."/>
        </authorList>
    </citation>
    <scope>NUCLEOTIDE SEQUENCE</scope>
    <source>
        <strain evidence="2">IMI 214461</strain>
    </source>
</reference>
<name>A0A9W8BK03_9FUNG</name>
<feature type="compositionally biased region" description="Low complexity" evidence="1">
    <location>
        <begin position="1"/>
        <end position="12"/>
    </location>
</feature>
<dbReference type="Proteomes" id="UP001150907">
    <property type="component" value="Unassembled WGS sequence"/>
</dbReference>
<feature type="compositionally biased region" description="Pro residues" evidence="1">
    <location>
        <begin position="198"/>
        <end position="248"/>
    </location>
</feature>